<evidence type="ECO:0000256" key="2">
    <source>
        <dbReference type="ARBA" id="ARBA00022737"/>
    </source>
</evidence>
<sequence>MRPMNFDFDAQVTAALFDNTGAVFALGDGSVRFEDRTRVEAHDGAVLCACVHPSGDGIVTGGDDGKVVWIRRDEDPVVLATAKNQWIDAIDASPASGLIAFSFGRTLSVIDPKEVGFRRDFQHERTVSGVAFEPKGRRIATSTYGGAALWYARIEKQQPVKLAWAGSHTGVAFSPDGAFVVTTMQDNQMHGWRIKDAKNLRMGGYPGKVRSMAFLANGQLMATSGAQGAVLWPFIGSNGPMGREATEIGYDDTTLVNLVSARADQGLLAAGLTDGRVWVAHPAAQGLNFVKAEKGSAIVALSLSPAVDKVAWADEDGAAGVLIL</sequence>
<dbReference type="InterPro" id="IPR036322">
    <property type="entry name" value="WD40_repeat_dom_sf"/>
</dbReference>
<dbReference type="AlphaFoldDB" id="A0A2X1BF81"/>
<accession>A0A2X1BF81</accession>
<dbReference type="InterPro" id="IPR015943">
    <property type="entry name" value="WD40/YVTN_repeat-like_dom_sf"/>
</dbReference>
<organism evidence="3 4">
    <name type="scientific">Brevundimonas vesicularis</name>
    <name type="common">Pseudomonas vesicularis</name>
    <dbReference type="NCBI Taxonomy" id="41276"/>
    <lineage>
        <taxon>Bacteria</taxon>
        <taxon>Pseudomonadati</taxon>
        <taxon>Pseudomonadota</taxon>
        <taxon>Alphaproteobacteria</taxon>
        <taxon>Caulobacterales</taxon>
        <taxon>Caulobacteraceae</taxon>
        <taxon>Brevundimonas</taxon>
    </lineage>
</organism>
<dbReference type="Gene3D" id="2.130.10.10">
    <property type="entry name" value="YVTN repeat-like/Quinoprotein amine dehydrogenase"/>
    <property type="match status" value="2"/>
</dbReference>
<proteinExistence type="predicted"/>
<dbReference type="PANTHER" id="PTHR22847:SF637">
    <property type="entry name" value="WD REPEAT DOMAIN 5B"/>
    <property type="match status" value="1"/>
</dbReference>
<keyword evidence="1" id="KW-0853">WD repeat</keyword>
<dbReference type="InterPro" id="IPR001680">
    <property type="entry name" value="WD40_rpt"/>
</dbReference>
<keyword evidence="2" id="KW-0677">Repeat</keyword>
<evidence type="ECO:0000313" key="3">
    <source>
        <dbReference type="EMBL" id="SPU55070.1"/>
    </source>
</evidence>
<dbReference type="Pfam" id="PF00400">
    <property type="entry name" value="WD40"/>
    <property type="match status" value="2"/>
</dbReference>
<dbReference type="EMBL" id="UAQP01000014">
    <property type="protein sequence ID" value="SPU55070.1"/>
    <property type="molecule type" value="Genomic_DNA"/>
</dbReference>
<evidence type="ECO:0000313" key="4">
    <source>
        <dbReference type="Proteomes" id="UP000251186"/>
    </source>
</evidence>
<name>A0A2X1BF81_BREVE</name>
<gene>
    <name evidence="3" type="ORF">NCTC11166_02464</name>
</gene>
<dbReference type="PANTHER" id="PTHR22847">
    <property type="entry name" value="WD40 REPEAT PROTEIN"/>
    <property type="match status" value="1"/>
</dbReference>
<protein>
    <submittedName>
        <fullName evidence="3">Uncharacterized protein containing caspase domain</fullName>
    </submittedName>
</protein>
<dbReference type="SMART" id="SM00320">
    <property type="entry name" value="WD40"/>
    <property type="match status" value="4"/>
</dbReference>
<dbReference type="Proteomes" id="UP000251186">
    <property type="component" value="Unassembled WGS sequence"/>
</dbReference>
<dbReference type="SUPFAM" id="SSF50978">
    <property type="entry name" value="WD40 repeat-like"/>
    <property type="match status" value="1"/>
</dbReference>
<reference evidence="3 4" key="1">
    <citation type="submission" date="2018-06" db="EMBL/GenBank/DDBJ databases">
        <authorList>
            <consortium name="Pathogen Informatics"/>
            <person name="Doyle S."/>
        </authorList>
    </citation>
    <scope>NUCLEOTIDE SEQUENCE [LARGE SCALE GENOMIC DNA]</scope>
    <source>
        <strain evidence="3 4">NCTC11166</strain>
    </source>
</reference>
<evidence type="ECO:0000256" key="1">
    <source>
        <dbReference type="ARBA" id="ARBA00022574"/>
    </source>
</evidence>